<feature type="domain" description="GP-PDE" evidence="1">
    <location>
        <begin position="14"/>
        <end position="264"/>
    </location>
</feature>
<accession>A0A4R7J0N4</accession>
<dbReference type="SUPFAM" id="SSF51695">
    <property type="entry name" value="PLC-like phosphodiesterases"/>
    <property type="match status" value="1"/>
</dbReference>
<dbReference type="AlphaFoldDB" id="A0A4R7J0N4"/>
<organism evidence="2 3">
    <name type="scientific">Naumannella halotolerans</name>
    <dbReference type="NCBI Taxonomy" id="993414"/>
    <lineage>
        <taxon>Bacteria</taxon>
        <taxon>Bacillati</taxon>
        <taxon>Actinomycetota</taxon>
        <taxon>Actinomycetes</taxon>
        <taxon>Propionibacteriales</taxon>
        <taxon>Propionibacteriaceae</taxon>
        <taxon>Naumannella</taxon>
    </lineage>
</organism>
<dbReference type="Gene3D" id="3.20.20.190">
    <property type="entry name" value="Phosphatidylinositol (PI) phosphodiesterase"/>
    <property type="match status" value="1"/>
</dbReference>
<evidence type="ECO:0000313" key="2">
    <source>
        <dbReference type="EMBL" id="TDT29857.1"/>
    </source>
</evidence>
<keyword evidence="3" id="KW-1185">Reference proteome</keyword>
<dbReference type="PANTHER" id="PTHR46211">
    <property type="entry name" value="GLYCEROPHOSPHORYL DIESTER PHOSPHODIESTERASE"/>
    <property type="match status" value="1"/>
</dbReference>
<proteinExistence type="predicted"/>
<dbReference type="InterPro" id="IPR017946">
    <property type="entry name" value="PLC-like_Pdiesterase_TIM-brl"/>
</dbReference>
<dbReference type="EMBL" id="SOAW01000003">
    <property type="protein sequence ID" value="TDT29857.1"/>
    <property type="molecule type" value="Genomic_DNA"/>
</dbReference>
<name>A0A4R7J0N4_9ACTN</name>
<dbReference type="OrthoDB" id="9758957at2"/>
<comment type="caution">
    <text evidence="2">The sequence shown here is derived from an EMBL/GenBank/DDBJ whole genome shotgun (WGS) entry which is preliminary data.</text>
</comment>
<evidence type="ECO:0000313" key="3">
    <source>
        <dbReference type="Proteomes" id="UP000295371"/>
    </source>
</evidence>
<reference evidence="2 3" key="1">
    <citation type="submission" date="2019-03" db="EMBL/GenBank/DDBJ databases">
        <title>Genomic Encyclopedia of Archaeal and Bacterial Type Strains, Phase II (KMG-II): from individual species to whole genera.</title>
        <authorList>
            <person name="Goeker M."/>
        </authorList>
    </citation>
    <scope>NUCLEOTIDE SEQUENCE [LARGE SCALE GENOMIC DNA]</scope>
    <source>
        <strain evidence="2 3">DSM 24323</strain>
    </source>
</reference>
<protein>
    <submittedName>
        <fullName evidence="2">Glycerophosphoryl diester phosphodiesterase</fullName>
    </submittedName>
</protein>
<gene>
    <name evidence="2" type="ORF">CLV29_2878</name>
</gene>
<dbReference type="PROSITE" id="PS51704">
    <property type="entry name" value="GP_PDE"/>
    <property type="match status" value="1"/>
</dbReference>
<dbReference type="Proteomes" id="UP000295371">
    <property type="component" value="Unassembled WGS sequence"/>
</dbReference>
<dbReference type="PANTHER" id="PTHR46211:SF1">
    <property type="entry name" value="GLYCEROPHOSPHODIESTER PHOSPHODIESTERASE, CYTOPLASMIC"/>
    <property type="match status" value="1"/>
</dbReference>
<dbReference type="GO" id="GO:0006629">
    <property type="term" value="P:lipid metabolic process"/>
    <property type="evidence" value="ECO:0007669"/>
    <property type="project" value="InterPro"/>
</dbReference>
<sequence>MIVTGSGSTAPASSAIIAHRGASALAPENTLAAAELGIAHGAELIECDVQRTADGELVVIHDPTAGRTTNVSAVLPRLRPWNISELTLAQLQSLDAGSWFDVAYADQRVPTLTQWLETIGPRAGMQIEIKQTSEKYPVEHELADILTASPAAQHAIADGRLVIQAFDLDWLRGRYAPLAGEGVRLGALCNSRPSSKLIESLSSWADQLNPRLGATDRSLIDNAHRHGLQVCVWTVDKTADMRRLLDAGADGIITNEPAKLLALSRRNRLPTN</sequence>
<dbReference type="InterPro" id="IPR030395">
    <property type="entry name" value="GP_PDE_dom"/>
</dbReference>
<evidence type="ECO:0000259" key="1">
    <source>
        <dbReference type="PROSITE" id="PS51704"/>
    </source>
</evidence>
<dbReference type="Pfam" id="PF03009">
    <property type="entry name" value="GDPD"/>
    <property type="match status" value="1"/>
</dbReference>
<dbReference type="GO" id="GO:0008081">
    <property type="term" value="F:phosphoric diester hydrolase activity"/>
    <property type="evidence" value="ECO:0007669"/>
    <property type="project" value="InterPro"/>
</dbReference>
<dbReference type="RefSeq" id="WP_133755789.1">
    <property type="nucleotide sequence ID" value="NZ_SOAW01000003.1"/>
</dbReference>